<reference evidence="1" key="1">
    <citation type="journal article" date="2020" name="mSystems">
        <title>Genome- and Community-Level Interaction Insights into Carbon Utilization and Element Cycling Functions of Hydrothermarchaeota in Hydrothermal Sediment.</title>
        <authorList>
            <person name="Zhou Z."/>
            <person name="Liu Y."/>
            <person name="Xu W."/>
            <person name="Pan J."/>
            <person name="Luo Z.H."/>
            <person name="Li M."/>
        </authorList>
    </citation>
    <scope>NUCLEOTIDE SEQUENCE [LARGE SCALE GENOMIC DNA]</scope>
    <source>
        <strain evidence="1">SpSt-114</strain>
    </source>
</reference>
<gene>
    <name evidence="1" type="ORF">ENN04_05910</name>
</gene>
<organism evidence="1">
    <name type="scientific">Thermocrinis ruber</name>
    <dbReference type="NCBI Taxonomy" id="75906"/>
    <lineage>
        <taxon>Bacteria</taxon>
        <taxon>Pseudomonadati</taxon>
        <taxon>Aquificota</taxon>
        <taxon>Aquificia</taxon>
        <taxon>Aquificales</taxon>
        <taxon>Aquificaceae</taxon>
        <taxon>Thermocrinis</taxon>
    </lineage>
</organism>
<evidence type="ECO:0000313" key="1">
    <source>
        <dbReference type="EMBL" id="HHO74162.1"/>
    </source>
</evidence>
<sequence>MEKLLREIMRTIKENKIYLEALPAKDRAGWVLLSIANSPVFRESVPKSEEFLTEKDAVLGYIYTVSTLIKKLLREEGL</sequence>
<comment type="caution">
    <text evidence="1">The sequence shown here is derived from an EMBL/GenBank/DDBJ whole genome shotgun (WGS) entry which is preliminary data.</text>
</comment>
<accession>A0A7C5T0E9</accession>
<dbReference type="EMBL" id="DSAC01000070">
    <property type="protein sequence ID" value="HHO74162.1"/>
    <property type="molecule type" value="Genomic_DNA"/>
</dbReference>
<protein>
    <submittedName>
        <fullName evidence="1">Uncharacterized protein</fullName>
    </submittedName>
</protein>
<proteinExistence type="predicted"/>
<dbReference type="AlphaFoldDB" id="A0A7C5T0E9"/>
<name>A0A7C5T0E9_9AQUI</name>